<protein>
    <submittedName>
        <fullName evidence="2">Uncharacterized protein</fullName>
    </submittedName>
</protein>
<organism evidence="2 3">
    <name type="scientific">Nonomuraea dietziae</name>
    <dbReference type="NCBI Taxonomy" id="65515"/>
    <lineage>
        <taxon>Bacteria</taxon>
        <taxon>Bacillati</taxon>
        <taxon>Actinomycetota</taxon>
        <taxon>Actinomycetes</taxon>
        <taxon>Streptosporangiales</taxon>
        <taxon>Streptosporangiaceae</taxon>
        <taxon>Nonomuraea</taxon>
    </lineage>
</organism>
<evidence type="ECO:0000313" key="2">
    <source>
        <dbReference type="EMBL" id="MBB3726563.1"/>
    </source>
</evidence>
<dbReference type="EMBL" id="JACIBV010000001">
    <property type="protein sequence ID" value="MBB3726563.1"/>
    <property type="molecule type" value="Genomic_DNA"/>
</dbReference>
<evidence type="ECO:0000313" key="3">
    <source>
        <dbReference type="Proteomes" id="UP000579945"/>
    </source>
</evidence>
<gene>
    <name evidence="2" type="ORF">FHR33_002423</name>
</gene>
<proteinExistence type="predicted"/>
<keyword evidence="3" id="KW-1185">Reference proteome</keyword>
<feature type="transmembrane region" description="Helical" evidence="1">
    <location>
        <begin position="12"/>
        <end position="30"/>
    </location>
</feature>
<dbReference type="GeneID" id="95388918"/>
<dbReference type="AlphaFoldDB" id="A0A7W5YA43"/>
<keyword evidence="1" id="KW-0812">Transmembrane</keyword>
<evidence type="ECO:0000256" key="1">
    <source>
        <dbReference type="SAM" id="Phobius"/>
    </source>
</evidence>
<accession>A0A7W5YA43</accession>
<dbReference type="RefSeq" id="WP_183646071.1">
    <property type="nucleotide sequence ID" value="NZ_JACIBV010000001.1"/>
</dbReference>
<reference evidence="2 3" key="1">
    <citation type="submission" date="2020-08" db="EMBL/GenBank/DDBJ databases">
        <title>Sequencing the genomes of 1000 actinobacteria strains.</title>
        <authorList>
            <person name="Klenk H.-P."/>
        </authorList>
    </citation>
    <scope>NUCLEOTIDE SEQUENCE [LARGE SCALE GENOMIC DNA]</scope>
    <source>
        <strain evidence="2 3">DSM 44320</strain>
    </source>
</reference>
<dbReference type="Proteomes" id="UP000579945">
    <property type="component" value="Unassembled WGS sequence"/>
</dbReference>
<keyword evidence="1" id="KW-0472">Membrane</keyword>
<name>A0A7W5YA43_9ACTN</name>
<keyword evidence="1" id="KW-1133">Transmembrane helix</keyword>
<sequence length="159" mass="17214">MQGWWGNLLQGALSAVIGGVVAALTAWAVVTATRRHERQAALEIEARTSAVDFFLLLADMDIQLTKALDSGVALPRMTEGRDWTVKALKAEIAMFSLGRKAGNAFSQKVGDLRRALELVEGDDPPREEPVKAAMAALHTLSDHLADWLMQGRHQPDASG</sequence>
<comment type="caution">
    <text evidence="2">The sequence shown here is derived from an EMBL/GenBank/DDBJ whole genome shotgun (WGS) entry which is preliminary data.</text>
</comment>